<proteinExistence type="predicted"/>
<sequence length="41" mass="3981">MTLKAGETATLTVSVQPASADQSVTAAPADPNIAAATVTLP</sequence>
<dbReference type="RefSeq" id="WP_161786511.1">
    <property type="nucleotide sequence ID" value="NZ_CP071732.1"/>
</dbReference>
<gene>
    <name evidence="1" type="ORF">BSD967_03165</name>
</gene>
<evidence type="ECO:0000313" key="2">
    <source>
        <dbReference type="Proteomes" id="UP000663729"/>
    </source>
</evidence>
<evidence type="ECO:0000313" key="1">
    <source>
        <dbReference type="EMBL" id="QTB91436.1"/>
    </source>
</evidence>
<accession>A0ABX7SG32</accession>
<keyword evidence="2" id="KW-1185">Reference proteome</keyword>
<dbReference type="Proteomes" id="UP000663729">
    <property type="component" value="Chromosome"/>
</dbReference>
<reference evidence="1 2" key="1">
    <citation type="submission" date="2021-03" db="EMBL/GenBank/DDBJ databases">
        <title>Genome sequencing of Bifidobacterium saguini DSMZ 23967.</title>
        <authorList>
            <person name="Kim J."/>
        </authorList>
    </citation>
    <scope>NUCLEOTIDE SEQUENCE [LARGE SCALE GENOMIC DNA]</scope>
    <source>
        <strain evidence="1 2">DSMZ 23967</strain>
    </source>
</reference>
<organism evidence="1 2">
    <name type="scientific">Bifidobacterium saguini</name>
    <dbReference type="NCBI Taxonomy" id="762210"/>
    <lineage>
        <taxon>Bacteria</taxon>
        <taxon>Bacillati</taxon>
        <taxon>Actinomycetota</taxon>
        <taxon>Actinomycetes</taxon>
        <taxon>Bifidobacteriales</taxon>
        <taxon>Bifidobacteriaceae</taxon>
        <taxon>Bifidobacterium</taxon>
    </lineage>
</organism>
<protein>
    <submittedName>
        <fullName evidence="1">Uncharacterized protein</fullName>
    </submittedName>
</protein>
<dbReference type="EMBL" id="CP071732">
    <property type="protein sequence ID" value="QTB91436.1"/>
    <property type="molecule type" value="Genomic_DNA"/>
</dbReference>
<name>A0ABX7SG32_9BIFI</name>